<evidence type="ECO:0000313" key="1">
    <source>
        <dbReference type="EMBL" id="KAG8551095.1"/>
    </source>
</evidence>
<name>A0AAV6ZRP6_ENGPU</name>
<dbReference type="Proteomes" id="UP000824782">
    <property type="component" value="Unassembled WGS sequence"/>
</dbReference>
<gene>
    <name evidence="1" type="ORF">GDO81_018458</name>
</gene>
<reference evidence="1" key="1">
    <citation type="thesis" date="2020" institute="ProQuest LLC" country="789 East Eisenhower Parkway, Ann Arbor, MI, USA">
        <title>Comparative Genomics and Chromosome Evolution.</title>
        <authorList>
            <person name="Mudd A.B."/>
        </authorList>
    </citation>
    <scope>NUCLEOTIDE SEQUENCE</scope>
    <source>
        <strain evidence="1">237g6f4</strain>
        <tissue evidence="1">Blood</tissue>
    </source>
</reference>
<proteinExistence type="predicted"/>
<protein>
    <submittedName>
        <fullName evidence="1">Uncharacterized protein</fullName>
    </submittedName>
</protein>
<organism evidence="1 2">
    <name type="scientific">Engystomops pustulosus</name>
    <name type="common">Tungara frog</name>
    <name type="synonym">Physalaemus pustulosus</name>
    <dbReference type="NCBI Taxonomy" id="76066"/>
    <lineage>
        <taxon>Eukaryota</taxon>
        <taxon>Metazoa</taxon>
        <taxon>Chordata</taxon>
        <taxon>Craniata</taxon>
        <taxon>Vertebrata</taxon>
        <taxon>Euteleostomi</taxon>
        <taxon>Amphibia</taxon>
        <taxon>Batrachia</taxon>
        <taxon>Anura</taxon>
        <taxon>Neobatrachia</taxon>
        <taxon>Hyloidea</taxon>
        <taxon>Leptodactylidae</taxon>
        <taxon>Leiuperinae</taxon>
        <taxon>Engystomops</taxon>
    </lineage>
</organism>
<accession>A0AAV6ZRP6</accession>
<comment type="caution">
    <text evidence="1">The sequence shown here is derived from an EMBL/GenBank/DDBJ whole genome shotgun (WGS) entry which is preliminary data.</text>
</comment>
<sequence>MPPLPIPWTSMTYSLNITTKSIPKEPTPHGPRGVIFYIPGLPSQGFGGHLQILNALILPETEKSPRTLYHLLVKPSCLLPGNHKGLSPPP</sequence>
<evidence type="ECO:0000313" key="2">
    <source>
        <dbReference type="Proteomes" id="UP000824782"/>
    </source>
</evidence>
<dbReference type="EMBL" id="WNYA01000012">
    <property type="protein sequence ID" value="KAG8551095.1"/>
    <property type="molecule type" value="Genomic_DNA"/>
</dbReference>
<keyword evidence="2" id="KW-1185">Reference proteome</keyword>
<dbReference type="AlphaFoldDB" id="A0AAV6ZRP6"/>